<dbReference type="Pfam" id="PF15481">
    <property type="entry name" value="CPG4"/>
    <property type="match status" value="1"/>
</dbReference>
<dbReference type="AlphaFoldDB" id="A0A1I7XKQ3"/>
<evidence type="ECO:0000313" key="3">
    <source>
        <dbReference type="WBParaSite" id="Hba_17898"/>
    </source>
</evidence>
<organism evidence="2 3">
    <name type="scientific">Heterorhabditis bacteriophora</name>
    <name type="common">Entomopathogenic nematode worm</name>
    <dbReference type="NCBI Taxonomy" id="37862"/>
    <lineage>
        <taxon>Eukaryota</taxon>
        <taxon>Metazoa</taxon>
        <taxon>Ecdysozoa</taxon>
        <taxon>Nematoda</taxon>
        <taxon>Chromadorea</taxon>
        <taxon>Rhabditida</taxon>
        <taxon>Rhabditina</taxon>
        <taxon>Rhabditomorpha</taxon>
        <taxon>Strongyloidea</taxon>
        <taxon>Heterorhabditidae</taxon>
        <taxon>Heterorhabditis</taxon>
    </lineage>
</organism>
<dbReference type="PANTHER" id="PTHR37442">
    <property type="entry name" value="F18A1.7 PROTEIN-RELATED"/>
    <property type="match status" value="1"/>
</dbReference>
<dbReference type="PANTHER" id="PTHR37442:SF2">
    <property type="entry name" value="CHONDROITIN PROTEOGLYCAN 4"/>
    <property type="match status" value="1"/>
</dbReference>
<protein>
    <submittedName>
        <fullName evidence="3">CPG4 domain-containing protein</fullName>
    </submittedName>
</protein>
<evidence type="ECO:0000313" key="2">
    <source>
        <dbReference type="Proteomes" id="UP000095283"/>
    </source>
</evidence>
<dbReference type="InterPro" id="IPR053123">
    <property type="entry name" value="CPG4-like"/>
</dbReference>
<feature type="domain" description="Chondroitin proteoglycan 4" evidence="1">
    <location>
        <begin position="25"/>
        <end position="87"/>
    </location>
</feature>
<keyword evidence="2" id="KW-1185">Reference proteome</keyword>
<dbReference type="WBParaSite" id="Hba_17898">
    <property type="protein sequence ID" value="Hba_17898"/>
    <property type="gene ID" value="Hba_17898"/>
</dbReference>
<sequence>MEEPSFWVYGKEYGEKNLVIKARMRYYHEAVNCMRPLTHCGGESFFQSVTSGLRYMCVEQKDAFDMLINCVDINSGLVRRDCDLQCHPNTLATGLALKDTFMTQLDHPLVSQNLNMRKLLEPHMSRLFFSEGCRIAQCLMGCYRTKYNMLCEGSAGSLLMEMLTRPFSSRESSSELQLSSFLGGLLPHQCSFLTASGGRWGFRIDPELDKEIKRMYNNKKITSQETSKSANQKIDIVNPFLHSYNSYHRNSPLEFDSKHSNELVETRMQQEENSLDFESSGIDAFSEDYSSGLMKAHDTSVWSEIQYSSGEEVELPTAETKIGYQDPTVIQLERTADNADLFLAHRIEADKNYNVVVNVDKDDEGELVCVLRTDKAFGVNRVMYDVPSFKEV</sequence>
<dbReference type="InterPro" id="IPR029153">
    <property type="entry name" value="CPG4"/>
</dbReference>
<evidence type="ECO:0000259" key="1">
    <source>
        <dbReference type="Pfam" id="PF15481"/>
    </source>
</evidence>
<accession>A0A1I7XKQ3</accession>
<dbReference type="Proteomes" id="UP000095283">
    <property type="component" value="Unplaced"/>
</dbReference>
<name>A0A1I7XKQ3_HETBA</name>
<proteinExistence type="predicted"/>
<reference evidence="3" key="1">
    <citation type="submission" date="2016-11" db="UniProtKB">
        <authorList>
            <consortium name="WormBaseParasite"/>
        </authorList>
    </citation>
    <scope>IDENTIFICATION</scope>
</reference>